<dbReference type="AlphaFoldDB" id="A0A0G0NK75"/>
<organism evidence="3 4">
    <name type="scientific">Candidatus Woesebacteria bacterium GW2011_GWB1_38_8</name>
    <dbReference type="NCBI Taxonomy" id="1618570"/>
    <lineage>
        <taxon>Bacteria</taxon>
        <taxon>Candidatus Woeseibacteriota</taxon>
    </lineage>
</organism>
<comment type="caution">
    <text evidence="3">The sequence shown here is derived from an EMBL/GenBank/DDBJ whole genome shotgun (WGS) entry which is preliminary data.</text>
</comment>
<keyword evidence="1" id="KW-0472">Membrane</keyword>
<feature type="transmembrane region" description="Helical" evidence="1">
    <location>
        <begin position="12"/>
        <end position="31"/>
    </location>
</feature>
<gene>
    <name evidence="3" type="ORF">UT08_C0001G0160</name>
</gene>
<sequence length="162" mass="18297">MSKLPRMNLKNALKLVGTPFIITAIIFGVLVTQQETKTKSRAEVSQTSRYFRFVMKTYTTESFIVRIDNPEIVEQALIDLSGDRKLFPAGEVKKGDGGFNVKPGGFWNWHFDPNTVVLREDEILICESTPADVEINISRWNGKTFCPSQARLDSVYDTPPLP</sequence>
<evidence type="ECO:0000259" key="2">
    <source>
        <dbReference type="Pfam" id="PF23621"/>
    </source>
</evidence>
<keyword evidence="1" id="KW-0812">Transmembrane</keyword>
<evidence type="ECO:0000313" key="3">
    <source>
        <dbReference type="EMBL" id="KKQ86294.1"/>
    </source>
</evidence>
<dbReference type="Proteomes" id="UP000034081">
    <property type="component" value="Unassembled WGS sequence"/>
</dbReference>
<accession>A0A0G0NK75</accession>
<keyword evidence="1" id="KW-1133">Transmembrane helix</keyword>
<proteinExistence type="predicted"/>
<name>A0A0G0NK75_9BACT</name>
<dbReference type="STRING" id="1618570.UT08_C0001G0160"/>
<evidence type="ECO:0000313" key="4">
    <source>
        <dbReference type="Proteomes" id="UP000034081"/>
    </source>
</evidence>
<protein>
    <recommendedName>
        <fullName evidence="2">BP74 N-terminal domain-containing protein</fullName>
    </recommendedName>
</protein>
<dbReference type="InterPro" id="IPR056422">
    <property type="entry name" value="BP74_N"/>
</dbReference>
<reference evidence="3 4" key="1">
    <citation type="journal article" date="2015" name="Nature">
        <title>rRNA introns, odd ribosomes, and small enigmatic genomes across a large radiation of phyla.</title>
        <authorList>
            <person name="Brown C.T."/>
            <person name="Hug L.A."/>
            <person name="Thomas B.C."/>
            <person name="Sharon I."/>
            <person name="Castelle C.J."/>
            <person name="Singh A."/>
            <person name="Wilkins M.J."/>
            <person name="Williams K.H."/>
            <person name="Banfield J.F."/>
        </authorList>
    </citation>
    <scope>NUCLEOTIDE SEQUENCE [LARGE SCALE GENOMIC DNA]</scope>
</reference>
<dbReference type="Pfam" id="PF23621">
    <property type="entry name" value="BP74_N"/>
    <property type="match status" value="1"/>
</dbReference>
<dbReference type="EMBL" id="LBVL01000001">
    <property type="protein sequence ID" value="KKQ86294.1"/>
    <property type="molecule type" value="Genomic_DNA"/>
</dbReference>
<evidence type="ECO:0000256" key="1">
    <source>
        <dbReference type="SAM" id="Phobius"/>
    </source>
</evidence>
<feature type="domain" description="BP74 N-terminal" evidence="2">
    <location>
        <begin position="49"/>
        <end position="155"/>
    </location>
</feature>